<protein>
    <submittedName>
        <fullName evidence="2">Uncharacterized protein</fullName>
    </submittedName>
</protein>
<accession>A0A1Y1ICR1</accession>
<dbReference type="AlphaFoldDB" id="A0A1Y1ICR1"/>
<name>A0A1Y1ICR1_KLENI</name>
<sequence>MLCPSQSSPWASRHGVALINHSHGSLHKSAVFCHRMLCKAPYAGQGAREAGDWWGLGVARCTATLLAAVPVHTCIGACSPSRPAGGARQIGRRRSVLGGAVGMGAGEAGLEGDGNEDGWDDDDGWDDEDGEWEEYGELEEDGGEWGDAEWEEEEDDDQGEAEQGQAAEAARQEEGGEEQPPVEEDPLASLAIDYSVPLEEEAWPAVAARVGQLDAPALVQWLEGQPDWEAVLWRLVNVPPADGQWTRQEAVRQRRRWVSQAEEGALAAAAGIELERDLAEEGAQELSTGAQQAGSTAAEGLAAAYRHVADRRAQSSMGRLIAGTQAVLAVESNKTVAQQLSYYYRGLPQWVEDEVAPQALGPVARQVAAVAQNVQQQMDGLCGAMEEELRTAAQEVYSELRLAGAEGLADRVGFHLLGGVEEAKQQYAAHKAERRRQVTVAVRAEELGALETGKGLARAYQEDARDVSHGILSRRDLEVRKAFMTLEEDEVAPKLKKPPTHDEEDAAAAQLALTASPPPAPPAPAVSQFDPYALFAVRAAQAGLLPPLKHDDGTVLVSEAARARAFQPSLKQLRLQREEEKKKAMGIEYFTSGAASGHHVGPQGGRVFPPDDEWRPTLGPMSVDEEVDALAAYLRTQSESDYLHMKAADIQFNRDPVTWDMTWDDINVYFDGDSRIEIDNLINAPDEKLSFAGPEWERPQSAWEFIHTIGRLLPPQPDIPETVEYRSVPKWEREWGPHPPAMLTPEDEPLAVPAVEEEERGEAAALELAEDVGDELEDDELELALPKGAFAEEDDGAIAAGAGGAQGVDVKKLLKGAKKEFSPRKGSTDALDRLNIKSLPDDLELLASEDEDYR</sequence>
<dbReference type="EMBL" id="DF237268">
    <property type="protein sequence ID" value="GAQ86891.1"/>
    <property type="molecule type" value="Genomic_DNA"/>
</dbReference>
<evidence type="ECO:0000313" key="2">
    <source>
        <dbReference type="EMBL" id="GAQ86891.1"/>
    </source>
</evidence>
<gene>
    <name evidence="2" type="ORF">KFL_003190020</name>
</gene>
<keyword evidence="3" id="KW-1185">Reference proteome</keyword>
<organism evidence="2 3">
    <name type="scientific">Klebsormidium nitens</name>
    <name type="common">Green alga</name>
    <name type="synonym">Ulothrix nitens</name>
    <dbReference type="NCBI Taxonomy" id="105231"/>
    <lineage>
        <taxon>Eukaryota</taxon>
        <taxon>Viridiplantae</taxon>
        <taxon>Streptophyta</taxon>
        <taxon>Klebsormidiophyceae</taxon>
        <taxon>Klebsormidiales</taxon>
        <taxon>Klebsormidiaceae</taxon>
        <taxon>Klebsormidium</taxon>
    </lineage>
</organism>
<feature type="region of interest" description="Disordered" evidence="1">
    <location>
        <begin position="102"/>
        <end position="187"/>
    </location>
</feature>
<proteinExistence type="predicted"/>
<evidence type="ECO:0000313" key="3">
    <source>
        <dbReference type="Proteomes" id="UP000054558"/>
    </source>
</evidence>
<dbReference type="Proteomes" id="UP000054558">
    <property type="component" value="Unassembled WGS sequence"/>
</dbReference>
<reference evidence="2 3" key="1">
    <citation type="journal article" date="2014" name="Nat. Commun.">
        <title>Klebsormidium flaccidum genome reveals primary factors for plant terrestrial adaptation.</title>
        <authorList>
            <person name="Hori K."/>
            <person name="Maruyama F."/>
            <person name="Fujisawa T."/>
            <person name="Togashi T."/>
            <person name="Yamamoto N."/>
            <person name="Seo M."/>
            <person name="Sato S."/>
            <person name="Yamada T."/>
            <person name="Mori H."/>
            <person name="Tajima N."/>
            <person name="Moriyama T."/>
            <person name="Ikeuchi M."/>
            <person name="Watanabe M."/>
            <person name="Wada H."/>
            <person name="Kobayashi K."/>
            <person name="Saito M."/>
            <person name="Masuda T."/>
            <person name="Sasaki-Sekimoto Y."/>
            <person name="Mashiguchi K."/>
            <person name="Awai K."/>
            <person name="Shimojima M."/>
            <person name="Masuda S."/>
            <person name="Iwai M."/>
            <person name="Nobusawa T."/>
            <person name="Narise T."/>
            <person name="Kondo S."/>
            <person name="Saito H."/>
            <person name="Sato R."/>
            <person name="Murakawa M."/>
            <person name="Ihara Y."/>
            <person name="Oshima-Yamada Y."/>
            <person name="Ohtaka K."/>
            <person name="Satoh M."/>
            <person name="Sonobe K."/>
            <person name="Ishii M."/>
            <person name="Ohtani R."/>
            <person name="Kanamori-Sato M."/>
            <person name="Honoki R."/>
            <person name="Miyazaki D."/>
            <person name="Mochizuki H."/>
            <person name="Umetsu J."/>
            <person name="Higashi K."/>
            <person name="Shibata D."/>
            <person name="Kamiya Y."/>
            <person name="Sato N."/>
            <person name="Nakamura Y."/>
            <person name="Tabata S."/>
            <person name="Ida S."/>
            <person name="Kurokawa K."/>
            <person name="Ohta H."/>
        </authorList>
    </citation>
    <scope>NUCLEOTIDE SEQUENCE [LARGE SCALE GENOMIC DNA]</scope>
    <source>
        <strain evidence="2 3">NIES-2285</strain>
    </source>
</reference>
<feature type="compositionally biased region" description="Acidic residues" evidence="1">
    <location>
        <begin position="175"/>
        <end position="186"/>
    </location>
</feature>
<evidence type="ECO:0000256" key="1">
    <source>
        <dbReference type="SAM" id="MobiDB-lite"/>
    </source>
</evidence>
<feature type="compositionally biased region" description="Gly residues" evidence="1">
    <location>
        <begin position="102"/>
        <end position="112"/>
    </location>
</feature>
<feature type="compositionally biased region" description="Acidic residues" evidence="1">
    <location>
        <begin position="113"/>
        <end position="160"/>
    </location>
</feature>